<comment type="caution">
    <text evidence="2">The sequence shown here is derived from an EMBL/GenBank/DDBJ whole genome shotgun (WGS) entry which is preliminary data.</text>
</comment>
<feature type="region of interest" description="Disordered" evidence="1">
    <location>
        <begin position="34"/>
        <end position="58"/>
    </location>
</feature>
<organism evidence="2 3">
    <name type="scientific">Pleurodeles waltl</name>
    <name type="common">Iberian ribbed newt</name>
    <dbReference type="NCBI Taxonomy" id="8319"/>
    <lineage>
        <taxon>Eukaryota</taxon>
        <taxon>Metazoa</taxon>
        <taxon>Chordata</taxon>
        <taxon>Craniata</taxon>
        <taxon>Vertebrata</taxon>
        <taxon>Euteleostomi</taxon>
        <taxon>Amphibia</taxon>
        <taxon>Batrachia</taxon>
        <taxon>Caudata</taxon>
        <taxon>Salamandroidea</taxon>
        <taxon>Salamandridae</taxon>
        <taxon>Pleurodelinae</taxon>
        <taxon>Pleurodeles</taxon>
    </lineage>
</organism>
<proteinExistence type="predicted"/>
<reference evidence="2" key="1">
    <citation type="journal article" date="2022" name="bioRxiv">
        <title>Sequencing and chromosome-scale assembly of the giantPleurodeles waltlgenome.</title>
        <authorList>
            <person name="Brown T."/>
            <person name="Elewa A."/>
            <person name="Iarovenko S."/>
            <person name="Subramanian E."/>
            <person name="Araus A.J."/>
            <person name="Petzold A."/>
            <person name="Susuki M."/>
            <person name="Suzuki K.-i.T."/>
            <person name="Hayashi T."/>
            <person name="Toyoda A."/>
            <person name="Oliveira C."/>
            <person name="Osipova E."/>
            <person name="Leigh N.D."/>
            <person name="Simon A."/>
            <person name="Yun M.H."/>
        </authorList>
    </citation>
    <scope>NUCLEOTIDE SEQUENCE</scope>
    <source>
        <strain evidence="2">20211129_DDA</strain>
        <tissue evidence="2">Liver</tissue>
    </source>
</reference>
<name>A0AAV7RTH3_PLEWA</name>
<evidence type="ECO:0000313" key="2">
    <source>
        <dbReference type="EMBL" id="KAJ1155847.1"/>
    </source>
</evidence>
<evidence type="ECO:0000256" key="1">
    <source>
        <dbReference type="SAM" id="MobiDB-lite"/>
    </source>
</evidence>
<accession>A0AAV7RTH3</accession>
<protein>
    <recommendedName>
        <fullName evidence="4">Secreted protein</fullName>
    </recommendedName>
</protein>
<feature type="compositionally biased region" description="Low complexity" evidence="1">
    <location>
        <begin position="42"/>
        <end position="52"/>
    </location>
</feature>
<sequence>MTCGPLKGLVRGLRLCTAAAAYWSGSALREAPTARLPVTRGSAPAPSSSPASEETAGVRGSELVCWPAFAALSLEPSRTNTQRRHSCD</sequence>
<dbReference type="Proteomes" id="UP001066276">
    <property type="component" value="Chromosome 5"/>
</dbReference>
<keyword evidence="3" id="KW-1185">Reference proteome</keyword>
<evidence type="ECO:0008006" key="4">
    <source>
        <dbReference type="Google" id="ProtNLM"/>
    </source>
</evidence>
<evidence type="ECO:0000313" key="3">
    <source>
        <dbReference type="Proteomes" id="UP001066276"/>
    </source>
</evidence>
<dbReference type="AlphaFoldDB" id="A0AAV7RTH3"/>
<dbReference type="EMBL" id="JANPWB010000009">
    <property type="protein sequence ID" value="KAJ1155847.1"/>
    <property type="molecule type" value="Genomic_DNA"/>
</dbReference>
<gene>
    <name evidence="2" type="ORF">NDU88_008572</name>
</gene>